<name>A0A0G4GNH1_VITBC</name>
<proteinExistence type="predicted"/>
<reference evidence="2 3" key="1">
    <citation type="submission" date="2014-11" db="EMBL/GenBank/DDBJ databases">
        <authorList>
            <person name="Zhu J."/>
            <person name="Qi W."/>
            <person name="Song R."/>
        </authorList>
    </citation>
    <scope>NUCLEOTIDE SEQUENCE [LARGE SCALE GENOMIC DNA]</scope>
</reference>
<evidence type="ECO:0000313" key="3">
    <source>
        <dbReference type="Proteomes" id="UP000041254"/>
    </source>
</evidence>
<dbReference type="EMBL" id="CDMY01000738">
    <property type="protein sequence ID" value="CEM31834.1"/>
    <property type="molecule type" value="Genomic_DNA"/>
</dbReference>
<dbReference type="Proteomes" id="UP000041254">
    <property type="component" value="Unassembled WGS sequence"/>
</dbReference>
<evidence type="ECO:0000256" key="1">
    <source>
        <dbReference type="SAM" id="MobiDB-lite"/>
    </source>
</evidence>
<accession>A0A0G4GNH1</accession>
<feature type="compositionally biased region" description="Low complexity" evidence="1">
    <location>
        <begin position="233"/>
        <end position="243"/>
    </location>
</feature>
<keyword evidence="3" id="KW-1185">Reference proteome</keyword>
<dbReference type="InParanoid" id="A0A0G4GNH1"/>
<dbReference type="PhylomeDB" id="A0A0G4GNH1"/>
<sequence length="705" mass="76564">MDVAQLKEHAARVEQGLDQLRQLHSKVGARLSEINQLDPANHPAEASSHESLLVHTQLSFLESFVNAALTQLSSVESGLSGAMDALAAAPTPPPANSSAAAETDRQPQVRRPSYRLVHRSSIPPSVYEGPARRRLSRDELSNVFGHLQPWELTPYRQRLGTRLFTQSAASYTNPVIDCEDDKARRMSAAMPLAVAQEVDWCLGTWNALVEGHASGRAAIAAKQKRRKREGGEETAAAAAASSRQTDDSGKSAGDGTLEVLSFESVTLDNSIRIPSPPPGSALPPAPTAPIHLPALKTVDNIPSDCRSARVGRQWRTPAVTTLIVGTYLDPSWFHEMDGLKAWVGGCEAIEVLDLKHIYFAATADLLSALPADGKSLAALHTLRGVSMDEVDTDRSGVDRLREVMVARGAKRSIRELKITVRDMNDDHDTVVWSESAARFIEAVAAPEVGWEEVFALTDDGTYGRIDAELLSLSSRSGTASAQKLIGSFAKTAGTVTYGVDFAKVDPDDDDDETTPAAIRDDAFAAAHTLELQHKALASNANIQRAVEIASNMPSLARIVVSHWWGETLTAPLGQLWRFLEGLQTARVTRGRGERSLSYLGLSLSANTPIHHDGSPCLWDQDTTKLPPIEEVHVDVDVGDKLADDQLETFYNRVMDMGHKSTQIKMTFGSPRRVEQPFLAQLVGTGLCKVSMLVRTLSVERRTPDT</sequence>
<feature type="region of interest" description="Disordered" evidence="1">
    <location>
        <begin position="220"/>
        <end position="255"/>
    </location>
</feature>
<protein>
    <submittedName>
        <fullName evidence="2">Uncharacterized protein</fullName>
    </submittedName>
</protein>
<dbReference type="VEuPathDB" id="CryptoDB:Vbra_2280"/>
<dbReference type="OrthoDB" id="550575at2759"/>
<gene>
    <name evidence="2" type="ORF">Vbra_2280</name>
</gene>
<evidence type="ECO:0000313" key="2">
    <source>
        <dbReference type="EMBL" id="CEM31834.1"/>
    </source>
</evidence>
<feature type="region of interest" description="Disordered" evidence="1">
    <location>
        <begin position="85"/>
        <end position="111"/>
    </location>
</feature>
<organism evidence="2 3">
    <name type="scientific">Vitrella brassicaformis (strain CCMP3155)</name>
    <dbReference type="NCBI Taxonomy" id="1169540"/>
    <lineage>
        <taxon>Eukaryota</taxon>
        <taxon>Sar</taxon>
        <taxon>Alveolata</taxon>
        <taxon>Colpodellida</taxon>
        <taxon>Vitrellaceae</taxon>
        <taxon>Vitrella</taxon>
    </lineage>
</organism>
<dbReference type="AlphaFoldDB" id="A0A0G4GNH1"/>